<dbReference type="eggNOG" id="KOG2736">
    <property type="taxonomic scope" value="Eukaryota"/>
</dbReference>
<keyword evidence="7 11" id="KW-0333">Golgi apparatus</keyword>
<proteinExistence type="inferred from homology"/>
<comment type="subunit">
    <text evidence="10">Homodimer. Component of the gamma-secretase complex, a complex composed of a presenilin homodimer, nicastrin, aph1 and pen2.</text>
</comment>
<dbReference type="SMART" id="SM00730">
    <property type="entry name" value="PSN"/>
    <property type="match status" value="1"/>
</dbReference>
<evidence type="ECO:0000256" key="4">
    <source>
        <dbReference type="ARBA" id="ARBA00022824"/>
    </source>
</evidence>
<keyword evidence="3 11" id="KW-0378">Hydrolase</keyword>
<name>B7FQB4_PHATC</name>
<dbReference type="GO" id="GO:0005789">
    <property type="term" value="C:endoplasmic reticulum membrane"/>
    <property type="evidence" value="ECO:0007669"/>
    <property type="project" value="UniProtKB-SubCell"/>
</dbReference>
<dbReference type="InterPro" id="IPR042524">
    <property type="entry name" value="Presenilin_C"/>
</dbReference>
<keyword evidence="5 11" id="KW-0914">Notch signaling pathway</keyword>
<evidence type="ECO:0000256" key="3">
    <source>
        <dbReference type="ARBA" id="ARBA00022801"/>
    </source>
</evidence>
<dbReference type="Gene3D" id="1.10.472.100">
    <property type="entry name" value="Presenilin"/>
    <property type="match status" value="1"/>
</dbReference>
<dbReference type="Proteomes" id="UP000000759">
    <property type="component" value="Chromosome 1"/>
</dbReference>
<dbReference type="GeneID" id="7196226"/>
<dbReference type="GO" id="GO:0006509">
    <property type="term" value="P:membrane protein ectodomain proteolysis"/>
    <property type="evidence" value="ECO:0007669"/>
    <property type="project" value="TreeGrafter"/>
</dbReference>
<dbReference type="AlphaFoldDB" id="B7FQB4"/>
<evidence type="ECO:0000256" key="9">
    <source>
        <dbReference type="ARBA" id="ARBA00053367"/>
    </source>
</evidence>
<evidence type="ECO:0000313" key="13">
    <source>
        <dbReference type="Proteomes" id="UP000000759"/>
    </source>
</evidence>
<dbReference type="GO" id="GO:0016485">
    <property type="term" value="P:protein processing"/>
    <property type="evidence" value="ECO:0007669"/>
    <property type="project" value="InterPro"/>
</dbReference>
<dbReference type="KEGG" id="pti:PHATRDRAFT_9625"/>
<keyword evidence="4 11" id="KW-0256">Endoplasmic reticulum</keyword>
<evidence type="ECO:0000256" key="2">
    <source>
        <dbReference type="ARBA" id="ARBA00022692"/>
    </source>
</evidence>
<accession>B7FQB4</accession>
<feature type="transmembrane region" description="Helical" evidence="11">
    <location>
        <begin position="192"/>
        <end position="212"/>
    </location>
</feature>
<evidence type="ECO:0000256" key="10">
    <source>
        <dbReference type="ARBA" id="ARBA00066080"/>
    </source>
</evidence>
<dbReference type="EMBL" id="CM000605">
    <property type="protein sequence ID" value="EEC51311.1"/>
    <property type="molecule type" value="Genomic_DNA"/>
</dbReference>
<dbReference type="GO" id="GO:0070765">
    <property type="term" value="C:gamma-secretase complex"/>
    <property type="evidence" value="ECO:0007669"/>
    <property type="project" value="UniProtKB-ARBA"/>
</dbReference>
<feature type="transmembrane region" description="Helical" evidence="11">
    <location>
        <begin position="6"/>
        <end position="24"/>
    </location>
</feature>
<dbReference type="PRINTS" id="PR01072">
    <property type="entry name" value="PRESENILIN"/>
</dbReference>
<dbReference type="STRING" id="556484.B7FQB4"/>
<dbReference type="GO" id="GO:0000139">
    <property type="term" value="C:Golgi membrane"/>
    <property type="evidence" value="ECO:0007669"/>
    <property type="project" value="UniProtKB-SubCell"/>
</dbReference>
<feature type="transmembrane region" description="Helical" evidence="11">
    <location>
        <begin position="31"/>
        <end position="56"/>
    </location>
</feature>
<comment type="domain">
    <text evidence="11">The PAL motif is required for normal active site conformation.</text>
</comment>
<dbReference type="GO" id="GO:0042500">
    <property type="term" value="F:aspartic endopeptidase activity, intramembrane cleaving"/>
    <property type="evidence" value="ECO:0007669"/>
    <property type="project" value="InterPro"/>
</dbReference>
<dbReference type="PaxDb" id="2850-Phatr9625"/>
<evidence type="ECO:0000313" key="12">
    <source>
        <dbReference type="EMBL" id="EEC51311.1"/>
    </source>
</evidence>
<dbReference type="GO" id="GO:0044351">
    <property type="term" value="P:macropinocytosis"/>
    <property type="evidence" value="ECO:0007669"/>
    <property type="project" value="UniProtKB-ARBA"/>
</dbReference>
<comment type="function">
    <text evidence="9">Probable catalytic subunit of the gamma-secretase complex, an endoprotease complex that catalyzes the intramembrane cleavage of integral membrane proteins such as Notch receptors. Requires the other members of the gamma-secretase complex to have a protease activity.</text>
</comment>
<comment type="similarity">
    <text evidence="1 11">Belongs to the peptidase A22A family.</text>
</comment>
<keyword evidence="6 11" id="KW-1133">Transmembrane helix</keyword>
<feature type="transmembrane region" description="Helical" evidence="11">
    <location>
        <begin position="219"/>
        <end position="238"/>
    </location>
</feature>
<dbReference type="InterPro" id="IPR001108">
    <property type="entry name" value="Peptidase_A22A"/>
</dbReference>
<keyword evidence="13" id="KW-1185">Reference proteome</keyword>
<gene>
    <name evidence="12" type="ORF">PHATRDRAFT_9625</name>
</gene>
<dbReference type="OrthoDB" id="432970at2759"/>
<dbReference type="GO" id="GO:0007219">
    <property type="term" value="P:Notch signaling pathway"/>
    <property type="evidence" value="ECO:0007669"/>
    <property type="project" value="UniProtKB-KW"/>
</dbReference>
<evidence type="ECO:0000256" key="6">
    <source>
        <dbReference type="ARBA" id="ARBA00022989"/>
    </source>
</evidence>
<evidence type="ECO:0000256" key="8">
    <source>
        <dbReference type="ARBA" id="ARBA00023136"/>
    </source>
</evidence>
<keyword evidence="2 11" id="KW-0812">Transmembrane</keyword>
<comment type="function">
    <text evidence="11">Probable subunit of the gamma-secretase complex, an endoprotease complex that catalyzes the intramembrane cleavage of integral membrane proteins such as Notch receptors.</text>
</comment>
<feature type="transmembrane region" description="Helical" evidence="11">
    <location>
        <begin position="68"/>
        <end position="85"/>
    </location>
</feature>
<comment type="subcellular location">
    <subcellularLocation>
        <location evidence="11">Endoplasmic reticulum membrane</location>
        <topology evidence="11">Multi-pass membrane protein</topology>
    </subcellularLocation>
    <subcellularLocation>
        <location evidence="11">Golgi apparatus membrane</location>
        <topology evidence="11">Multi-pass membrane protein</topology>
    </subcellularLocation>
</comment>
<sequence length="252" mass="28006">DSLLNGIIIVCVVCALTFFIVILYKYRCMKILLGYMILSSMLLLGFLCSIMFEVAIDRYELNVDVLSFYFFLYNFSVVGTVAIFFGKGIPPFVTQGYLIATSVIVAWQLAFFDAWTAWVLLVLLALYDLFAVLTPCGPLKALVNLMQQEDAPDMPGLLYEASGRNSIKLGLGDFIFYSILVSKAAIYSFATFAASSLAILAGLGLTLLLLAIRGQALPALPISIFLGVVFYLTTRYVLEPWVEELFLHQVYI</sequence>
<feature type="non-terminal residue" evidence="12">
    <location>
        <position position="1"/>
    </location>
</feature>
<dbReference type="InterPro" id="IPR006639">
    <property type="entry name" value="Preselin/SPP"/>
</dbReference>
<dbReference type="FunFam" id="1.10.472.100:FF:000003">
    <property type="entry name" value="Presenilin"/>
    <property type="match status" value="1"/>
</dbReference>
<reference evidence="12 13" key="1">
    <citation type="journal article" date="2008" name="Nature">
        <title>The Phaeodactylum genome reveals the evolutionary history of diatom genomes.</title>
        <authorList>
            <person name="Bowler C."/>
            <person name="Allen A.E."/>
            <person name="Badger J.H."/>
            <person name="Grimwood J."/>
            <person name="Jabbari K."/>
            <person name="Kuo A."/>
            <person name="Maheswari U."/>
            <person name="Martens C."/>
            <person name="Maumus F."/>
            <person name="Otillar R.P."/>
            <person name="Rayko E."/>
            <person name="Salamov A."/>
            <person name="Vandepoele K."/>
            <person name="Beszteri B."/>
            <person name="Gruber A."/>
            <person name="Heijde M."/>
            <person name="Katinka M."/>
            <person name="Mock T."/>
            <person name="Valentin K."/>
            <person name="Verret F."/>
            <person name="Berges J.A."/>
            <person name="Brownlee C."/>
            <person name="Cadoret J.P."/>
            <person name="Chiovitti A."/>
            <person name="Choi C.J."/>
            <person name="Coesel S."/>
            <person name="De Martino A."/>
            <person name="Detter J.C."/>
            <person name="Durkin C."/>
            <person name="Falciatore A."/>
            <person name="Fournet J."/>
            <person name="Haruta M."/>
            <person name="Huysman M.J."/>
            <person name="Jenkins B.D."/>
            <person name="Jiroutova K."/>
            <person name="Jorgensen R.E."/>
            <person name="Joubert Y."/>
            <person name="Kaplan A."/>
            <person name="Kroger N."/>
            <person name="Kroth P.G."/>
            <person name="La Roche J."/>
            <person name="Lindquist E."/>
            <person name="Lommer M."/>
            <person name="Martin-Jezequel V."/>
            <person name="Lopez P.J."/>
            <person name="Lucas S."/>
            <person name="Mangogna M."/>
            <person name="McGinnis K."/>
            <person name="Medlin L.K."/>
            <person name="Montsant A."/>
            <person name="Oudot-Le Secq M.P."/>
            <person name="Napoli C."/>
            <person name="Obornik M."/>
            <person name="Parker M.S."/>
            <person name="Petit J.L."/>
            <person name="Porcel B.M."/>
            <person name="Poulsen N."/>
            <person name="Robison M."/>
            <person name="Rychlewski L."/>
            <person name="Rynearson T.A."/>
            <person name="Schmutz J."/>
            <person name="Shapiro H."/>
            <person name="Siaut M."/>
            <person name="Stanley M."/>
            <person name="Sussman M.R."/>
            <person name="Taylor A.R."/>
            <person name="Vardi A."/>
            <person name="von Dassow P."/>
            <person name="Vyverman W."/>
            <person name="Willis A."/>
            <person name="Wyrwicz L.S."/>
            <person name="Rokhsar D.S."/>
            <person name="Weissenbach J."/>
            <person name="Armbrust E.V."/>
            <person name="Green B.R."/>
            <person name="Van de Peer Y."/>
            <person name="Grigoriev I.V."/>
        </authorList>
    </citation>
    <scope>NUCLEOTIDE SEQUENCE [LARGE SCALE GENOMIC DNA]</scope>
    <source>
        <strain evidence="12 13">CCAP 1055/1</strain>
    </source>
</reference>
<evidence type="ECO:0000256" key="5">
    <source>
        <dbReference type="ARBA" id="ARBA00022976"/>
    </source>
</evidence>
<dbReference type="PANTHER" id="PTHR10202:SF13">
    <property type="entry name" value="PRESENILIN HOMOLOG"/>
    <property type="match status" value="1"/>
</dbReference>
<protein>
    <recommendedName>
        <fullName evidence="11">Presenilin</fullName>
        <ecNumber evidence="11">3.4.23.-</ecNumber>
    </recommendedName>
</protein>
<keyword evidence="11" id="KW-0645">Protease</keyword>
<dbReference type="InParanoid" id="B7FQB4"/>
<keyword evidence="8 11" id="KW-0472">Membrane</keyword>
<evidence type="ECO:0000256" key="1">
    <source>
        <dbReference type="ARBA" id="ARBA00008604"/>
    </source>
</evidence>
<reference evidence="13" key="2">
    <citation type="submission" date="2008-08" db="EMBL/GenBank/DDBJ databases">
        <authorList>
            <consortium name="Diatom Consortium"/>
            <person name="Grigoriev I."/>
            <person name="Grimwood J."/>
            <person name="Kuo A."/>
            <person name="Otillar R.P."/>
            <person name="Salamov A."/>
            <person name="Detter J.C."/>
            <person name="Lindquist E."/>
            <person name="Shapiro H."/>
            <person name="Lucas S."/>
            <person name="Glavina del Rio T."/>
            <person name="Pitluck S."/>
            <person name="Rokhsar D."/>
            <person name="Bowler C."/>
        </authorList>
    </citation>
    <scope>GENOME REANNOTATION</scope>
    <source>
        <strain evidence="13">CCAP 1055/1</strain>
    </source>
</reference>
<dbReference type="EC" id="3.4.23.-" evidence="11"/>
<evidence type="ECO:0000256" key="11">
    <source>
        <dbReference type="RuleBase" id="RU361148"/>
    </source>
</evidence>
<dbReference type="Pfam" id="PF01080">
    <property type="entry name" value="Presenilin"/>
    <property type="match status" value="2"/>
</dbReference>
<dbReference type="PANTHER" id="PTHR10202">
    <property type="entry name" value="PRESENILIN"/>
    <property type="match status" value="1"/>
</dbReference>
<dbReference type="RefSeq" id="XP_002176848.1">
    <property type="nucleotide sequence ID" value="XM_002176812.1"/>
</dbReference>
<evidence type="ECO:0000256" key="7">
    <source>
        <dbReference type="ARBA" id="ARBA00023034"/>
    </source>
</evidence>
<organism evidence="12 13">
    <name type="scientific">Phaeodactylum tricornutum (strain CCAP 1055/1)</name>
    <dbReference type="NCBI Taxonomy" id="556484"/>
    <lineage>
        <taxon>Eukaryota</taxon>
        <taxon>Sar</taxon>
        <taxon>Stramenopiles</taxon>
        <taxon>Ochrophyta</taxon>
        <taxon>Bacillariophyta</taxon>
        <taxon>Bacillariophyceae</taxon>
        <taxon>Bacillariophycidae</taxon>
        <taxon>Naviculales</taxon>
        <taxon>Phaeodactylaceae</taxon>
        <taxon>Phaeodactylum</taxon>
    </lineage>
</organism>